<keyword evidence="7" id="KW-0238">DNA-binding</keyword>
<feature type="compositionally biased region" description="Polar residues" evidence="9">
    <location>
        <begin position="272"/>
        <end position="290"/>
    </location>
</feature>
<comment type="caution">
    <text evidence="10">The sequence shown here is derived from an EMBL/GenBank/DDBJ whole genome shotgun (WGS) entry which is preliminary data.</text>
</comment>
<evidence type="ECO:0000256" key="5">
    <source>
        <dbReference type="ARBA" id="ARBA00022454"/>
    </source>
</evidence>
<evidence type="ECO:0000256" key="3">
    <source>
        <dbReference type="ARBA" id="ARBA00006332"/>
    </source>
</evidence>
<dbReference type="InterPro" id="IPR042617">
    <property type="entry name" value="CTC1-like"/>
</dbReference>
<dbReference type="AlphaFoldDB" id="A0AAN8R322"/>
<feature type="region of interest" description="Disordered" evidence="9">
    <location>
        <begin position="735"/>
        <end position="850"/>
    </location>
</feature>
<dbReference type="PANTHER" id="PTHR14865:SF2">
    <property type="entry name" value="CST COMPLEX SUBUNIT CTC1"/>
    <property type="match status" value="1"/>
</dbReference>
<organism evidence="10 11">
    <name type="scientific">Coregonus suidteri</name>
    <dbReference type="NCBI Taxonomy" id="861788"/>
    <lineage>
        <taxon>Eukaryota</taxon>
        <taxon>Metazoa</taxon>
        <taxon>Chordata</taxon>
        <taxon>Craniata</taxon>
        <taxon>Vertebrata</taxon>
        <taxon>Euteleostomi</taxon>
        <taxon>Actinopterygii</taxon>
        <taxon>Neopterygii</taxon>
        <taxon>Teleostei</taxon>
        <taxon>Protacanthopterygii</taxon>
        <taxon>Salmoniformes</taxon>
        <taxon>Salmonidae</taxon>
        <taxon>Coregoninae</taxon>
        <taxon>Coregonus</taxon>
    </lineage>
</organism>
<comment type="subcellular location">
    <subcellularLocation>
        <location evidence="2">Chromosome</location>
        <location evidence="2">Telomere</location>
    </subcellularLocation>
    <subcellularLocation>
        <location evidence="1">Nucleus</location>
    </subcellularLocation>
</comment>
<dbReference type="GO" id="GO:0010833">
    <property type="term" value="P:telomere maintenance via telomere lengthening"/>
    <property type="evidence" value="ECO:0007669"/>
    <property type="project" value="TreeGrafter"/>
</dbReference>
<evidence type="ECO:0000256" key="9">
    <source>
        <dbReference type="SAM" id="MobiDB-lite"/>
    </source>
</evidence>
<feature type="compositionally biased region" description="Basic and acidic residues" evidence="9">
    <location>
        <begin position="743"/>
        <end position="850"/>
    </location>
</feature>
<keyword evidence="11" id="KW-1185">Reference proteome</keyword>
<accession>A0AAN8R322</accession>
<feature type="region of interest" description="Disordered" evidence="9">
    <location>
        <begin position="261"/>
        <end position="410"/>
    </location>
</feature>
<evidence type="ECO:0000256" key="6">
    <source>
        <dbReference type="ARBA" id="ARBA00022895"/>
    </source>
</evidence>
<dbReference type="GO" id="GO:1990879">
    <property type="term" value="C:CST complex"/>
    <property type="evidence" value="ECO:0007669"/>
    <property type="project" value="TreeGrafter"/>
</dbReference>
<dbReference type="Proteomes" id="UP001356427">
    <property type="component" value="Unassembled WGS sequence"/>
</dbReference>
<comment type="similarity">
    <text evidence="3">Belongs to the CTC1 family.</text>
</comment>
<keyword evidence="5" id="KW-0158">Chromosome</keyword>
<dbReference type="GO" id="GO:0042162">
    <property type="term" value="F:telomeric DNA binding"/>
    <property type="evidence" value="ECO:0007669"/>
    <property type="project" value="TreeGrafter"/>
</dbReference>
<name>A0AAN8R322_9TELE</name>
<keyword evidence="6" id="KW-0779">Telomere</keyword>
<proteinExistence type="inferred from homology"/>
<evidence type="ECO:0000313" key="11">
    <source>
        <dbReference type="Proteomes" id="UP001356427"/>
    </source>
</evidence>
<feature type="compositionally biased region" description="Polar residues" evidence="9">
    <location>
        <begin position="302"/>
        <end position="311"/>
    </location>
</feature>
<dbReference type="PANTHER" id="PTHR14865">
    <property type="entry name" value="CST COMPLEX SUBUNIT CTC1"/>
    <property type="match status" value="1"/>
</dbReference>
<dbReference type="Pfam" id="PF15489">
    <property type="entry name" value="CTC1"/>
    <property type="match status" value="3"/>
</dbReference>
<evidence type="ECO:0000256" key="8">
    <source>
        <dbReference type="ARBA" id="ARBA00023242"/>
    </source>
</evidence>
<evidence type="ECO:0000256" key="2">
    <source>
        <dbReference type="ARBA" id="ARBA00004574"/>
    </source>
</evidence>
<dbReference type="GO" id="GO:0045740">
    <property type="term" value="P:positive regulation of DNA replication"/>
    <property type="evidence" value="ECO:0007669"/>
    <property type="project" value="TreeGrafter"/>
</dbReference>
<dbReference type="EMBL" id="JAGTTL010000004">
    <property type="protein sequence ID" value="KAK6322956.1"/>
    <property type="molecule type" value="Genomic_DNA"/>
</dbReference>
<reference evidence="10 11" key="1">
    <citation type="submission" date="2021-04" db="EMBL/GenBank/DDBJ databases">
        <authorList>
            <person name="De Guttry C."/>
            <person name="Zahm M."/>
            <person name="Klopp C."/>
            <person name="Cabau C."/>
            <person name="Louis A."/>
            <person name="Berthelot C."/>
            <person name="Parey E."/>
            <person name="Roest Crollius H."/>
            <person name="Montfort J."/>
            <person name="Robinson-Rechavi M."/>
            <person name="Bucao C."/>
            <person name="Bouchez O."/>
            <person name="Gislard M."/>
            <person name="Lluch J."/>
            <person name="Milhes M."/>
            <person name="Lampietro C."/>
            <person name="Lopez Roques C."/>
            <person name="Donnadieu C."/>
            <person name="Braasch I."/>
            <person name="Desvignes T."/>
            <person name="Postlethwait J."/>
            <person name="Bobe J."/>
            <person name="Wedekind C."/>
            <person name="Guiguen Y."/>
        </authorList>
    </citation>
    <scope>NUCLEOTIDE SEQUENCE [LARGE SCALE GENOMIC DNA]</scope>
    <source>
        <strain evidence="10">Cs_M1</strain>
        <tissue evidence="10">Blood</tissue>
    </source>
</reference>
<evidence type="ECO:0000256" key="7">
    <source>
        <dbReference type="ARBA" id="ARBA00023125"/>
    </source>
</evidence>
<protein>
    <recommendedName>
        <fullName evidence="4">CST complex subunit CTC1</fullName>
    </recommendedName>
</protein>
<dbReference type="InterPro" id="IPR029156">
    <property type="entry name" value="CTC1"/>
</dbReference>
<feature type="compositionally biased region" description="Basic and acidic residues" evidence="9">
    <location>
        <begin position="398"/>
        <end position="410"/>
    </location>
</feature>
<feature type="compositionally biased region" description="Polar residues" evidence="9">
    <location>
        <begin position="365"/>
        <end position="374"/>
    </location>
</feature>
<evidence type="ECO:0000256" key="1">
    <source>
        <dbReference type="ARBA" id="ARBA00004123"/>
    </source>
</evidence>
<sequence>MSRLISISELVTRQRTPCCSNLTWSTTQHREWVREAEQALPNHKALPRANLLLIGCLSDGRGPERSCDGAWRVRDATRTVHCELLSPSPLWLGLPLLFPCWNYIPQPAPGKDQEVEERGYLELVGCPLPLTSDPEMTFNPAGVNLKRAVGVREAAGLIQHRVRGLRVKVYGEVSGVYPLLNIAGKAFFCLRLREGQHTLPVLVTEPCCLWWQRCVCVGGRVCVSGLRVCALRGWSGNRVLCVTSQSSLSLLPDTLIQDLSDSPTLDMHTPDVDSQTLGVDGQLSDSSRTGSHLPDRERQVDGQLSDSSRTGSHLPDRERQVDGQLSDSSRTGSHLPDRERRVDGQLSDSSRTGSHLPDRERQVAGQLSDSSRTGSHLPDRERRVDGQLADSSRTGSHLPDRERRVAGTDTDLRTKHSKVISYKGVLTSVLSAAAGLYVIDGKVGLCLAYQPLRRCGLRPGAERSTALANASLPRLLLERNLGVSQYLWLCHCCGALRDRLVPHWVKEERVCVVARRLLDCVVTSEKGGGGGGGGMRDIYREMLQEPHHCPLTEYCGSSPVCEYVSVSECVCVMERECWSSLSLPSLLPACGSSLTQAQLNPSVAWSVGLSLGQDSQPRPLLLVGVLELPGTHTPSHTLRLRDRTGAVTCVAVETGDDHSGGQRAANNTAWIGCLVCVQRFTMVMERFLQSEFPSYRHLDQDRHITHRHSRVYIQLCLDDLQILLPSAAMASLLLTENNPTRQGGEKEERREEREGGDREEMEGGEREERREEMEGGDREERREESSEKKKRSREEERREEREGGDREEMEGGDREERREERERRRERGERGRRQGGDGGRRQGGEERGEF</sequence>
<evidence type="ECO:0000256" key="4">
    <source>
        <dbReference type="ARBA" id="ARBA00016175"/>
    </source>
</evidence>
<keyword evidence="8" id="KW-0539">Nucleus</keyword>
<feature type="compositionally biased region" description="Polar residues" evidence="9">
    <location>
        <begin position="323"/>
        <end position="332"/>
    </location>
</feature>
<dbReference type="GO" id="GO:0003697">
    <property type="term" value="F:single-stranded DNA binding"/>
    <property type="evidence" value="ECO:0007669"/>
    <property type="project" value="InterPro"/>
</dbReference>
<gene>
    <name evidence="10" type="ORF">J4Q44_G00052950</name>
</gene>
<evidence type="ECO:0000313" key="10">
    <source>
        <dbReference type="EMBL" id="KAK6322956.1"/>
    </source>
</evidence>